<dbReference type="Proteomes" id="UP000241158">
    <property type="component" value="Unassembled WGS sequence"/>
</dbReference>
<gene>
    <name evidence="1" type="ORF">CU100_10155</name>
</gene>
<dbReference type="OrthoDB" id="8450487at2"/>
<dbReference type="EMBL" id="PGGN01000002">
    <property type="protein sequence ID" value="PSH58020.1"/>
    <property type="molecule type" value="Genomic_DNA"/>
</dbReference>
<protein>
    <recommendedName>
        <fullName evidence="3">PD(D/E)XK endonuclease domain-containing protein</fullName>
    </recommendedName>
</protein>
<evidence type="ECO:0000313" key="1">
    <source>
        <dbReference type="EMBL" id="PSH58020.1"/>
    </source>
</evidence>
<evidence type="ECO:0008006" key="3">
    <source>
        <dbReference type="Google" id="ProtNLM"/>
    </source>
</evidence>
<sequence>MINGEKRTTMEMIAPIGGRPSAYNTGVAAEYFVLSQLYRMGFEAYITFGNRKSIDIRIISSTGAAATIDVKAVKGFSSVIINNVVPIQNHFIVAVIYNDQLANLQTYPETFIIPSQEIESVESRWGTQRRLLKRNLGLFKDAWELLNVV</sequence>
<keyword evidence="2" id="KW-1185">Reference proteome</keyword>
<organism evidence="1 2">
    <name type="scientific">Phyllobacterium endophyticum</name>
    <dbReference type="NCBI Taxonomy" id="1149773"/>
    <lineage>
        <taxon>Bacteria</taxon>
        <taxon>Pseudomonadati</taxon>
        <taxon>Pseudomonadota</taxon>
        <taxon>Alphaproteobacteria</taxon>
        <taxon>Hyphomicrobiales</taxon>
        <taxon>Phyllobacteriaceae</taxon>
        <taxon>Phyllobacterium</taxon>
    </lineage>
</organism>
<dbReference type="RefSeq" id="WP_106716464.1">
    <property type="nucleotide sequence ID" value="NZ_JACHXT010000001.1"/>
</dbReference>
<reference evidence="2" key="1">
    <citation type="submission" date="2017-11" db="EMBL/GenBank/DDBJ databases">
        <authorList>
            <person name="Kuznetsova I."/>
            <person name="Sazanova A."/>
            <person name="Chirak E."/>
            <person name="Safronova V."/>
            <person name="Willems A."/>
        </authorList>
    </citation>
    <scope>NUCLEOTIDE SEQUENCE [LARGE SCALE GENOMIC DNA]</scope>
    <source>
        <strain evidence="2">PEPV15</strain>
    </source>
</reference>
<dbReference type="Gene3D" id="3.40.1350.10">
    <property type="match status" value="1"/>
</dbReference>
<name>A0A2P7AUW7_9HYPH</name>
<dbReference type="GO" id="GO:0003676">
    <property type="term" value="F:nucleic acid binding"/>
    <property type="evidence" value="ECO:0007669"/>
    <property type="project" value="InterPro"/>
</dbReference>
<proteinExistence type="predicted"/>
<accession>A0A2P7AUW7</accession>
<dbReference type="AlphaFoldDB" id="A0A2P7AUW7"/>
<dbReference type="InterPro" id="IPR011856">
    <property type="entry name" value="tRNA_endonuc-like_dom_sf"/>
</dbReference>
<evidence type="ECO:0000313" key="2">
    <source>
        <dbReference type="Proteomes" id="UP000241158"/>
    </source>
</evidence>
<comment type="caution">
    <text evidence="1">The sequence shown here is derived from an EMBL/GenBank/DDBJ whole genome shotgun (WGS) entry which is preliminary data.</text>
</comment>